<evidence type="ECO:0000313" key="5">
    <source>
        <dbReference type="Proteomes" id="UP000016960"/>
    </source>
</evidence>
<reference evidence="4 5" key="1">
    <citation type="submission" date="2013-05" db="EMBL/GenBank/DDBJ databases">
        <title>Draft genome sequence of Rubidibacter lacunae KORDI 51-2.</title>
        <authorList>
            <person name="Choi D.H."/>
            <person name="Noh J.H."/>
            <person name="Kwon K.-K."/>
            <person name="Lee J.-H."/>
            <person name="Ryu J.-Y."/>
        </authorList>
    </citation>
    <scope>NUCLEOTIDE SEQUENCE [LARGE SCALE GENOMIC DNA]</scope>
    <source>
        <strain evidence="4 5">KORDI 51-2</strain>
    </source>
</reference>
<evidence type="ECO:0000256" key="2">
    <source>
        <dbReference type="ARBA" id="ARBA00022573"/>
    </source>
</evidence>
<comment type="caution">
    <text evidence="4">The sequence shown here is derived from an EMBL/GenBank/DDBJ whole genome shotgun (WGS) entry which is preliminary data.</text>
</comment>
<gene>
    <name evidence="4" type="ORF">KR51_00032560</name>
</gene>
<dbReference type="eggNOG" id="COG2099">
    <property type="taxonomic scope" value="Bacteria"/>
</dbReference>
<dbReference type="EMBL" id="ASSJ01000079">
    <property type="protein sequence ID" value="ERN40310.1"/>
    <property type="molecule type" value="Genomic_DNA"/>
</dbReference>
<keyword evidence="2" id="KW-0169">Cobalamin biosynthesis</keyword>
<dbReference type="GO" id="GO:0009236">
    <property type="term" value="P:cobalamin biosynthetic process"/>
    <property type="evidence" value="ECO:0007669"/>
    <property type="project" value="UniProtKB-UniPathway"/>
</dbReference>
<dbReference type="GO" id="GO:0016994">
    <property type="term" value="F:precorrin-6A reductase activity"/>
    <property type="evidence" value="ECO:0007669"/>
    <property type="project" value="UniProtKB-EC"/>
</dbReference>
<evidence type="ECO:0000256" key="1">
    <source>
        <dbReference type="ARBA" id="ARBA00004953"/>
    </source>
</evidence>
<dbReference type="NCBIfam" id="TIGR00715">
    <property type="entry name" value="precor6x_red"/>
    <property type="match status" value="1"/>
</dbReference>
<evidence type="ECO:0000313" key="4">
    <source>
        <dbReference type="EMBL" id="ERN40310.1"/>
    </source>
</evidence>
<dbReference type="PROSITE" id="PS51014">
    <property type="entry name" value="COBK_CBIJ"/>
    <property type="match status" value="1"/>
</dbReference>
<accession>U5DKQ9</accession>
<dbReference type="InterPro" id="IPR003723">
    <property type="entry name" value="Precorrin-6x_reduct"/>
</dbReference>
<dbReference type="NCBIfam" id="NF005970">
    <property type="entry name" value="PRK08057.1-4"/>
    <property type="match status" value="1"/>
</dbReference>
<organism evidence="4 5">
    <name type="scientific">Rubidibacter lacunae KORDI 51-2</name>
    <dbReference type="NCBI Taxonomy" id="582515"/>
    <lineage>
        <taxon>Bacteria</taxon>
        <taxon>Bacillati</taxon>
        <taxon>Cyanobacteriota</taxon>
        <taxon>Cyanophyceae</taxon>
        <taxon>Oscillatoriophycideae</taxon>
        <taxon>Chroococcales</taxon>
        <taxon>Aphanothecaceae</taxon>
        <taxon>Rubidibacter</taxon>
    </lineage>
</organism>
<dbReference type="PANTHER" id="PTHR36925">
    <property type="entry name" value="COBALT-PRECORRIN-6A REDUCTASE"/>
    <property type="match status" value="1"/>
</dbReference>
<comment type="pathway">
    <text evidence="1">Cofactor biosynthesis; adenosylcobalamin biosynthesis.</text>
</comment>
<sequence>MSESGRIWLIGGTSESAAIAREFLKLGVPFVVTVAAPEAARLYPPETQVRVGRLRFSQCEKFLRAEGTIAIVDASHPFAAGVSEMAIGAARMASLPYLRFERPAVALNGSERGINLANFNSLLAGNYLSGQRVLLTVGCRILPSFQPWQARSTLFARVLPRPESLDVALASGFTSDRLIALRPPVPLELELELCRAWAISLLVTKASGTAGGEAIARQAAAALEIPLVTIARPAVAYPQQTDAIATVVAFSRQAVVSSS</sequence>
<dbReference type="PATRIC" id="fig|582515.4.peg.3657"/>
<dbReference type="EC" id="1.3.1.54" evidence="4"/>
<dbReference type="UniPathway" id="UPA00148"/>
<dbReference type="Proteomes" id="UP000016960">
    <property type="component" value="Unassembled WGS sequence"/>
</dbReference>
<proteinExistence type="predicted"/>
<dbReference type="RefSeq" id="WP_022608861.1">
    <property type="nucleotide sequence ID" value="NZ_ASSJ01000079.1"/>
</dbReference>
<keyword evidence="3 4" id="KW-0560">Oxidoreductase</keyword>
<dbReference type="AlphaFoldDB" id="U5DKQ9"/>
<dbReference type="PANTHER" id="PTHR36925:SF1">
    <property type="entry name" value="COBALT-PRECORRIN-6A REDUCTASE"/>
    <property type="match status" value="1"/>
</dbReference>
<dbReference type="InParanoid" id="U5DKQ9"/>
<name>U5DKQ9_9CHRO</name>
<dbReference type="OrthoDB" id="9780707at2"/>
<protein>
    <submittedName>
        <fullName evidence="4">Precorrin-6x reductase</fullName>
        <ecNumber evidence="4">1.3.1.54</ecNumber>
    </submittedName>
</protein>
<dbReference type="STRING" id="582515.KR51_00032560"/>
<keyword evidence="5" id="KW-1185">Reference proteome</keyword>
<evidence type="ECO:0000256" key="3">
    <source>
        <dbReference type="ARBA" id="ARBA00023002"/>
    </source>
</evidence>
<dbReference type="Pfam" id="PF02571">
    <property type="entry name" value="CbiJ"/>
    <property type="match status" value="1"/>
</dbReference>